<dbReference type="AlphaFoldDB" id="C9Y483"/>
<dbReference type="NCBIfam" id="NF007739">
    <property type="entry name" value="PRK10419.1"/>
    <property type="match status" value="2"/>
</dbReference>
<dbReference type="InterPro" id="IPR013563">
    <property type="entry name" value="Oligopep_ABC_C"/>
</dbReference>
<name>C9Y483_CROTZ</name>
<dbReference type="Pfam" id="PF08352">
    <property type="entry name" value="oligo_HPY"/>
    <property type="match status" value="1"/>
</dbReference>
<dbReference type="InterPro" id="IPR003593">
    <property type="entry name" value="AAA+_ATPase"/>
</dbReference>
<dbReference type="NCBIfam" id="NF008453">
    <property type="entry name" value="PRK11308.1"/>
    <property type="match status" value="2"/>
</dbReference>
<evidence type="ECO:0000256" key="4">
    <source>
        <dbReference type="ARBA" id="ARBA00022840"/>
    </source>
</evidence>
<dbReference type="PATRIC" id="fig|693216.3.peg.1973"/>
<dbReference type="CDD" id="cd03257">
    <property type="entry name" value="ABC_NikE_OppD_transporters"/>
    <property type="match status" value="2"/>
</dbReference>
<organism evidence="6 7">
    <name type="scientific">Cronobacter turicensis (strain DSM 18703 / CCUG 55852 / LMG 23827 / z3032)</name>
    <dbReference type="NCBI Taxonomy" id="693216"/>
    <lineage>
        <taxon>Bacteria</taxon>
        <taxon>Pseudomonadati</taxon>
        <taxon>Pseudomonadota</taxon>
        <taxon>Gammaproteobacteria</taxon>
        <taxon>Enterobacterales</taxon>
        <taxon>Enterobacteriaceae</taxon>
        <taxon>Cronobacter</taxon>
    </lineage>
</organism>
<evidence type="ECO:0000259" key="5">
    <source>
        <dbReference type="PROSITE" id="PS50893"/>
    </source>
</evidence>
<accession>C9Y483</accession>
<feature type="domain" description="ABC transporter" evidence="5">
    <location>
        <begin position="18"/>
        <end position="264"/>
    </location>
</feature>
<dbReference type="InterPro" id="IPR050319">
    <property type="entry name" value="ABC_transp_ATP-bind"/>
</dbReference>
<dbReference type="PROSITE" id="PS00211">
    <property type="entry name" value="ABC_TRANSPORTER_1"/>
    <property type="match status" value="2"/>
</dbReference>
<proteinExistence type="inferred from homology"/>
<dbReference type="InterPro" id="IPR027417">
    <property type="entry name" value="P-loop_NTPase"/>
</dbReference>
<dbReference type="PROSITE" id="PS50893">
    <property type="entry name" value="ABC_TRANSPORTER_2"/>
    <property type="match status" value="2"/>
</dbReference>
<gene>
    <name evidence="6" type="primary">gsiA</name>
    <name evidence="6" type="ordered locus">Ctu_20890</name>
</gene>
<keyword evidence="4 6" id="KW-0067">ATP-binding</keyword>
<dbReference type="GO" id="GO:0005524">
    <property type="term" value="F:ATP binding"/>
    <property type="evidence" value="ECO:0007669"/>
    <property type="project" value="UniProtKB-KW"/>
</dbReference>
<feature type="domain" description="ABC transporter" evidence="5">
    <location>
        <begin position="285"/>
        <end position="535"/>
    </location>
</feature>
<evidence type="ECO:0000313" key="6">
    <source>
        <dbReference type="EMBL" id="CBA30786.1"/>
    </source>
</evidence>
<dbReference type="SUPFAM" id="SSF52540">
    <property type="entry name" value="P-loop containing nucleoside triphosphate hydrolases"/>
    <property type="match status" value="2"/>
</dbReference>
<keyword evidence="3" id="KW-0547">Nucleotide-binding</keyword>
<dbReference type="InterPro" id="IPR003439">
    <property type="entry name" value="ABC_transporter-like_ATP-bd"/>
</dbReference>
<dbReference type="Proteomes" id="UP000002069">
    <property type="component" value="Chromosome"/>
</dbReference>
<dbReference type="InterPro" id="IPR017871">
    <property type="entry name" value="ABC_transporter-like_CS"/>
</dbReference>
<protein>
    <submittedName>
        <fullName evidence="6">Glutathione import ATP-binding protein gsiA</fullName>
    </submittedName>
</protein>
<reference evidence="6 7" key="1">
    <citation type="journal article" date="2010" name="J. Bacteriol.">
        <title>Complete Genome Sequence of Cronobacter turicensis LMG 23827, a foodborne pathogen causing deaths in neonates.</title>
        <authorList>
            <person name="Stephan R."/>
            <person name="Lehner A."/>
            <person name="Tischler P."/>
            <person name="Rattei T."/>
        </authorList>
    </citation>
    <scope>NUCLEOTIDE SEQUENCE [LARGE SCALE GENOMIC DNA]</scope>
    <source>
        <strain evidence="7">DSM 18703 / CCUG 55852 / LMG 23827 / z3032</strain>
    </source>
</reference>
<reference evidence="7" key="2">
    <citation type="journal article" date="2011" name="J. Bacteriol.">
        <title>Complete genome sequence of Cronobacter turicensis LMG 23827, a food-borne pathogen causing deaths in neonates.</title>
        <authorList>
            <person name="Stephan R."/>
            <person name="Lehner A."/>
            <person name="Tischler P."/>
            <person name="Rattei T."/>
        </authorList>
    </citation>
    <scope>NUCLEOTIDE SEQUENCE [LARGE SCALE GENOMIC DNA]</scope>
    <source>
        <strain evidence="7">DSM 18703 / CCUG 55852 / LMG 23827 / z3032</strain>
    </source>
</reference>
<dbReference type="Pfam" id="PF00005">
    <property type="entry name" value="ABC_tran"/>
    <property type="match status" value="2"/>
</dbReference>
<dbReference type="Gene3D" id="3.40.50.300">
    <property type="entry name" value="P-loop containing nucleotide triphosphate hydrolases"/>
    <property type="match status" value="2"/>
</dbReference>
<evidence type="ECO:0000256" key="2">
    <source>
        <dbReference type="ARBA" id="ARBA00022448"/>
    </source>
</evidence>
<keyword evidence="7" id="KW-1185">Reference proteome</keyword>
<dbReference type="SMART" id="SM00382">
    <property type="entry name" value="AAA"/>
    <property type="match status" value="2"/>
</dbReference>
<dbReference type="PANTHER" id="PTHR43776:SF7">
    <property type="entry name" value="D,D-DIPEPTIDE TRANSPORT ATP-BINDING PROTEIN DDPF-RELATED"/>
    <property type="match status" value="1"/>
</dbReference>
<sequence length="551" mass="60068">MPICSTKACCREPPVPLLTVSHLSLQSRQATLLHDVSLTVERREMVALVGESGCGKTLTSLAVTGLLPRGVWQSGGEICFDDTIPILPDAPYPAGLRGRHIAMIFQEPMSSMNPVLKVGEQIAEVLVRHRGLGWKAASREAVALLGHVGIGEPEKRARQYIHQLSGGMRQRVMIASAISGKPDLLIADEPTTALDVTLQAQILGLLKDLQQEMGMGVLLVTHDLSVVARYADRACVMNGGEIVEQGPVAPLFTAPEADWTRRLIAASTPQEPPERVVARDETPLLQVTGIVKSFPRRPRLPFIPAERQRVLHPTTFSVARGEIVGLIGESGSGKTTLGRAAIGLIDADSGAVFFDGIEMAQASRAERHRVRRRAQMIFQDPYASLDPRMSVGDQLAEPLRVHGLRHGPAIAERVSELMTLVGLKPEWAQRRPAAFSGGQRQRIAIARALALEPELLVADEAVAALDLPVRGQILRLLAELRDKLGLSVLFISHDLQAVRQLCDRVLVLYLGKVVEEGPTRQVLQTPAHAYTRRLIDSAPDIHQALRLREDA</sequence>
<dbReference type="HOGENOM" id="CLU_000604_86_2_6"/>
<dbReference type="EMBL" id="FN543093">
    <property type="protein sequence ID" value="CBA30786.1"/>
    <property type="molecule type" value="Genomic_DNA"/>
</dbReference>
<keyword evidence="2" id="KW-0813">Transport</keyword>
<dbReference type="GO" id="GO:0016887">
    <property type="term" value="F:ATP hydrolysis activity"/>
    <property type="evidence" value="ECO:0007669"/>
    <property type="project" value="InterPro"/>
</dbReference>
<evidence type="ECO:0000313" key="7">
    <source>
        <dbReference type="Proteomes" id="UP000002069"/>
    </source>
</evidence>
<evidence type="ECO:0000256" key="1">
    <source>
        <dbReference type="ARBA" id="ARBA00005417"/>
    </source>
</evidence>
<dbReference type="GO" id="GO:0015833">
    <property type="term" value="P:peptide transport"/>
    <property type="evidence" value="ECO:0007669"/>
    <property type="project" value="InterPro"/>
</dbReference>
<dbReference type="KEGG" id="ctu:CTU_20890"/>
<dbReference type="PANTHER" id="PTHR43776">
    <property type="entry name" value="TRANSPORT ATP-BINDING PROTEIN"/>
    <property type="match status" value="1"/>
</dbReference>
<comment type="similarity">
    <text evidence="1">Belongs to the ABC transporter superfamily.</text>
</comment>
<evidence type="ECO:0000256" key="3">
    <source>
        <dbReference type="ARBA" id="ARBA00022741"/>
    </source>
</evidence>
<dbReference type="GO" id="GO:0055085">
    <property type="term" value="P:transmembrane transport"/>
    <property type="evidence" value="ECO:0007669"/>
    <property type="project" value="UniProtKB-ARBA"/>
</dbReference>